<dbReference type="GO" id="GO:0006406">
    <property type="term" value="P:mRNA export from nucleus"/>
    <property type="evidence" value="ECO:0007669"/>
    <property type="project" value="TreeGrafter"/>
</dbReference>
<organism evidence="6">
    <name type="scientific">Salpingoeca rosetta (strain ATCC 50818 / BSB-021)</name>
    <dbReference type="NCBI Taxonomy" id="946362"/>
    <lineage>
        <taxon>Eukaryota</taxon>
        <taxon>Choanoflagellata</taxon>
        <taxon>Craspedida</taxon>
        <taxon>Salpingoecidae</taxon>
        <taxon>Salpingoeca</taxon>
    </lineage>
</organism>
<feature type="compositionally biased region" description="Basic residues" evidence="3">
    <location>
        <begin position="29"/>
        <end position="41"/>
    </location>
</feature>
<sequence length="245" mass="26217">MDVGKSLDDLIKQESAQRKATRTTSTRGRGARGRGRGRGRGGRGAGRGAAVPRVTPIVGTQRPVSIRGAGRPRRGTPRSPGARTMPDKWQHDLFQGGRTQPAPRVARGAAHSSDLREMLLPAANISTTGTLAKKLGSNGLTTGTKLLVTNLESSVTKEDMRELFQECGPLKRVDMPEVGVAEVVFSRRVDAVKAQTTYNKVKLDGRPMYLQVEEAAPTATAVAPTKSKGGAARRGPRKVQYTVKV</sequence>
<feature type="region of interest" description="Disordered" evidence="3">
    <location>
        <begin position="1"/>
        <end position="104"/>
    </location>
</feature>
<dbReference type="RefSeq" id="XP_004995572.1">
    <property type="nucleotide sequence ID" value="XM_004995515.1"/>
</dbReference>
<dbReference type="InterPro" id="IPR012677">
    <property type="entry name" value="Nucleotide-bd_a/b_plait_sf"/>
</dbReference>
<feature type="compositionally biased region" description="Basic and acidic residues" evidence="3">
    <location>
        <begin position="1"/>
        <end position="17"/>
    </location>
</feature>
<reference evidence="5" key="1">
    <citation type="submission" date="2009-08" db="EMBL/GenBank/DDBJ databases">
        <title>Annotation of Salpingoeca rosetta.</title>
        <authorList>
            <consortium name="The Broad Institute Genome Sequencing Platform"/>
            <person name="Russ C."/>
            <person name="Cuomo C."/>
            <person name="Burger G."/>
            <person name="Gray M.W."/>
            <person name="Holland P.W.H."/>
            <person name="King N."/>
            <person name="Lang F.B.F."/>
            <person name="Roger A.J."/>
            <person name="Ruiz-Trillo I."/>
            <person name="Young S.K."/>
            <person name="Zeng Q."/>
            <person name="Gargeya S."/>
            <person name="Alvarado L."/>
            <person name="Berlin A."/>
            <person name="Chapman S.B."/>
            <person name="Chen Z."/>
            <person name="Freedman E."/>
            <person name="Gellesch M."/>
            <person name="Goldberg J."/>
            <person name="Griggs A."/>
            <person name="Gujja S."/>
            <person name="Heilman E."/>
            <person name="Heiman D."/>
            <person name="Howarth C."/>
            <person name="Mehta T."/>
            <person name="Neiman D."/>
            <person name="Pearson M."/>
            <person name="Roberts A."/>
            <person name="Saif S."/>
            <person name="Shea T."/>
            <person name="Shenoy N."/>
            <person name="Sisk P."/>
            <person name="Stolte C."/>
            <person name="Sykes S."/>
            <person name="White J."/>
            <person name="Yandava C."/>
            <person name="Haas B."/>
            <person name="Nusbaum C."/>
            <person name="Birren B."/>
        </authorList>
    </citation>
    <scope>NUCLEOTIDE SEQUENCE [LARGE SCALE GENOMIC DNA]</scope>
    <source>
        <strain evidence="5">ATCC 50818</strain>
    </source>
</reference>
<dbReference type="Proteomes" id="UP000007799">
    <property type="component" value="Unassembled WGS sequence"/>
</dbReference>
<dbReference type="InterPro" id="IPR000504">
    <property type="entry name" value="RRM_dom"/>
</dbReference>
<keyword evidence="6" id="KW-1185">Reference proteome</keyword>
<name>F2U5J2_SALR5</name>
<dbReference type="SMART" id="SM00360">
    <property type="entry name" value="RRM"/>
    <property type="match status" value="1"/>
</dbReference>
<evidence type="ECO:0000259" key="4">
    <source>
        <dbReference type="PROSITE" id="PS50102"/>
    </source>
</evidence>
<keyword evidence="1 2" id="KW-0694">RNA-binding</keyword>
<dbReference type="Gene3D" id="3.30.70.330">
    <property type="match status" value="1"/>
</dbReference>
<dbReference type="AlphaFoldDB" id="F2U5J2"/>
<dbReference type="InParanoid" id="F2U5J2"/>
<evidence type="ECO:0000313" key="6">
    <source>
        <dbReference type="Proteomes" id="UP000007799"/>
    </source>
</evidence>
<evidence type="ECO:0000256" key="3">
    <source>
        <dbReference type="SAM" id="MobiDB-lite"/>
    </source>
</evidence>
<dbReference type="KEGG" id="sre:PTSG_03838"/>
<dbReference type="PANTHER" id="PTHR19965:SF82">
    <property type="entry name" value="THO COMPLEX SUBUNIT 4"/>
    <property type="match status" value="1"/>
</dbReference>
<dbReference type="GO" id="GO:0005634">
    <property type="term" value="C:nucleus"/>
    <property type="evidence" value="ECO:0007669"/>
    <property type="project" value="TreeGrafter"/>
</dbReference>
<dbReference type="eggNOG" id="KOG0533">
    <property type="taxonomic scope" value="Eukaryota"/>
</dbReference>
<gene>
    <name evidence="5" type="ORF">PTSG_03838</name>
</gene>
<dbReference type="InterPro" id="IPR035979">
    <property type="entry name" value="RBD_domain_sf"/>
</dbReference>
<dbReference type="PROSITE" id="PS50102">
    <property type="entry name" value="RRM"/>
    <property type="match status" value="1"/>
</dbReference>
<dbReference type="InterPro" id="IPR051229">
    <property type="entry name" value="ALYREF_mRNA_export"/>
</dbReference>
<dbReference type="OMA" id="MYLQVEE"/>
<protein>
    <recommendedName>
        <fullName evidence="4">RRM domain-containing protein</fullName>
    </recommendedName>
</protein>
<dbReference type="OrthoDB" id="1049195at2759"/>
<dbReference type="STRING" id="946362.F2U5J2"/>
<evidence type="ECO:0000256" key="2">
    <source>
        <dbReference type="PROSITE-ProRule" id="PRU00176"/>
    </source>
</evidence>
<dbReference type="Pfam" id="PF00076">
    <property type="entry name" value="RRM_1"/>
    <property type="match status" value="1"/>
</dbReference>
<dbReference type="SUPFAM" id="SSF54928">
    <property type="entry name" value="RNA-binding domain, RBD"/>
    <property type="match status" value="1"/>
</dbReference>
<dbReference type="PANTHER" id="PTHR19965">
    <property type="entry name" value="RNA AND EXPORT FACTOR BINDING PROTEIN"/>
    <property type="match status" value="1"/>
</dbReference>
<proteinExistence type="predicted"/>
<dbReference type="GO" id="GO:0003729">
    <property type="term" value="F:mRNA binding"/>
    <property type="evidence" value="ECO:0007669"/>
    <property type="project" value="TreeGrafter"/>
</dbReference>
<accession>F2U5J2</accession>
<evidence type="ECO:0000256" key="1">
    <source>
        <dbReference type="ARBA" id="ARBA00022884"/>
    </source>
</evidence>
<feature type="domain" description="RRM" evidence="4">
    <location>
        <begin position="144"/>
        <end position="215"/>
    </location>
</feature>
<dbReference type="EMBL" id="GL832962">
    <property type="protein sequence ID" value="EGD83208.1"/>
    <property type="molecule type" value="Genomic_DNA"/>
</dbReference>
<dbReference type="GeneID" id="16076152"/>
<evidence type="ECO:0000313" key="5">
    <source>
        <dbReference type="EMBL" id="EGD83208.1"/>
    </source>
</evidence>